<dbReference type="CDD" id="cd04196">
    <property type="entry name" value="GT_2_like_d"/>
    <property type="match status" value="1"/>
</dbReference>
<accession>A0A1G9R3L8</accession>
<dbReference type="EMBL" id="FNHH01000007">
    <property type="protein sequence ID" value="SDM17818.1"/>
    <property type="molecule type" value="Genomic_DNA"/>
</dbReference>
<dbReference type="SUPFAM" id="SSF53448">
    <property type="entry name" value="Nucleotide-diphospho-sugar transferases"/>
    <property type="match status" value="1"/>
</dbReference>
<evidence type="ECO:0000313" key="2">
    <source>
        <dbReference type="EMBL" id="SDM17818.1"/>
    </source>
</evidence>
<evidence type="ECO:0000313" key="3">
    <source>
        <dbReference type="Proteomes" id="UP000199226"/>
    </source>
</evidence>
<reference evidence="3" key="1">
    <citation type="submission" date="2016-10" db="EMBL/GenBank/DDBJ databases">
        <authorList>
            <person name="Varghese N."/>
            <person name="Submissions S."/>
        </authorList>
    </citation>
    <scope>NUCLEOTIDE SEQUENCE [LARGE SCALE GENOMIC DNA]</scope>
    <source>
        <strain evidence="3">DSM 24536</strain>
    </source>
</reference>
<evidence type="ECO:0000259" key="1">
    <source>
        <dbReference type="Pfam" id="PF00535"/>
    </source>
</evidence>
<proteinExistence type="predicted"/>
<dbReference type="Proteomes" id="UP000199226">
    <property type="component" value="Unassembled WGS sequence"/>
</dbReference>
<dbReference type="PANTHER" id="PTHR22916">
    <property type="entry name" value="GLYCOSYLTRANSFERASE"/>
    <property type="match status" value="1"/>
</dbReference>
<keyword evidence="3" id="KW-1185">Reference proteome</keyword>
<sequence length="314" mass="36577">MDEKPLVSIALCTYNGERFLKEQLDSIVNQSYSNIELIAVDDCSSDSTLKILRDYAEKYPFIKVFSNTENLGYIRNFEKAMRLCNGPLIALSDQDDIWSSDKIEKQVQSIGNNMLIYHDSEFIDQQGKSLNKYMSDVMNLYRGDEPEVFLFFNCISGHSVLLKKELLDKMLPFPDAYFHDWWMGYVATNAGSIDYISEALVKYRQHENADTNILKRDLKKRKKAGIKSSELYKRKVQWLKSCAEYPFNKNTKLIKKIYEEIIKNDSTYISAGLAKLIYLNRSLLFKINKKSNYSKLNFILKEIWGGKIRKLFSL</sequence>
<organism evidence="2 3">
    <name type="scientific">Daejeonella rubra</name>
    <dbReference type="NCBI Taxonomy" id="990371"/>
    <lineage>
        <taxon>Bacteria</taxon>
        <taxon>Pseudomonadati</taxon>
        <taxon>Bacteroidota</taxon>
        <taxon>Sphingobacteriia</taxon>
        <taxon>Sphingobacteriales</taxon>
        <taxon>Sphingobacteriaceae</taxon>
        <taxon>Daejeonella</taxon>
    </lineage>
</organism>
<protein>
    <submittedName>
        <fullName evidence="2">Glycosyl transferase family 2</fullName>
    </submittedName>
</protein>
<dbReference type="GO" id="GO:0016758">
    <property type="term" value="F:hexosyltransferase activity"/>
    <property type="evidence" value="ECO:0007669"/>
    <property type="project" value="UniProtKB-ARBA"/>
</dbReference>
<keyword evidence="2" id="KW-0808">Transferase</keyword>
<dbReference type="InterPro" id="IPR001173">
    <property type="entry name" value="Glyco_trans_2-like"/>
</dbReference>
<dbReference type="OrthoDB" id="9802649at2"/>
<dbReference type="PANTHER" id="PTHR22916:SF3">
    <property type="entry name" value="UDP-GLCNAC:BETAGAL BETA-1,3-N-ACETYLGLUCOSAMINYLTRANSFERASE-LIKE PROTEIN 1"/>
    <property type="match status" value="1"/>
</dbReference>
<dbReference type="AlphaFoldDB" id="A0A1G9R3L8"/>
<name>A0A1G9R3L8_9SPHI</name>
<dbReference type="InterPro" id="IPR029044">
    <property type="entry name" value="Nucleotide-diphossugar_trans"/>
</dbReference>
<dbReference type="RefSeq" id="WP_090702591.1">
    <property type="nucleotide sequence ID" value="NZ_FNHH01000007.1"/>
</dbReference>
<gene>
    <name evidence="2" type="ORF">SAMN05421813_10779</name>
</gene>
<dbReference type="Gene3D" id="3.90.550.10">
    <property type="entry name" value="Spore Coat Polysaccharide Biosynthesis Protein SpsA, Chain A"/>
    <property type="match status" value="1"/>
</dbReference>
<dbReference type="STRING" id="990371.SAMN05421813_10779"/>
<feature type="domain" description="Glycosyltransferase 2-like" evidence="1">
    <location>
        <begin position="8"/>
        <end position="165"/>
    </location>
</feature>
<dbReference type="Pfam" id="PF00535">
    <property type="entry name" value="Glycos_transf_2"/>
    <property type="match status" value="1"/>
</dbReference>